<dbReference type="OrthoDB" id="393355at2"/>
<dbReference type="NCBIfam" id="NF045981">
    <property type="entry name" value="MSC0775_fam_LP"/>
    <property type="match status" value="1"/>
</dbReference>
<proteinExistence type="predicted"/>
<sequence length="745" mass="84361">MKSRKIKALFISQAVGFSALIPVLSARCNDPKNNSEVIIYQRNANSDKTTEQFEKYNQVNLLSNIKDYFDKHEHLNLISYKGGGKPETVEYSLMMQNNYMSKYINFDTEAFKAIVKKELKLSDKLLSRLKFSYDYNNVTRDPGNNYDVLFKVKVGLPLESNDKSKYESGLYSQQIIDFRIKNVKVKDNDKPFADALKPYDQKIQALTSQDFEVKLENIDDELKQAITKYGIHQLSSKQYEKLLKFSSAKLDEILKDNDKELEIPVGSKKEKYTLKFNKFIEDVVLNDGSLSNAKAKIRIAASLFDSKKKSTVWESGKTVYGLFTVPKEQKLISDLQLAELIDVHTIGNIEHNSDLSTLTKGNLFINVKDANIEKVEIDKITTQDFRNATVTLNVKLKNSQELVKVEKHLGVGRYSLLFDKQFTKQNIKAPAFATEGITTKNLPSIDKTFFGHYNSQLFSGGYASARAFYADNVVEPKYVHIGEDYIAPDFQPVLAPYDGQIVAAYELTTKVVATGVGTVVVIKIPVANLDWSPKEKEIYLNGNNEHIYMSFLHLDAGKTLNNTSLGWQSETVTLGKRTIKVVPTVSADTPTEVKKGQIIGFLGTQDTNGGWMAHAHVNLYTNRNFWLSPNHFNKESKQSNIDKRVKEYKKTDKNKKITYRIVGNAGVEVFLNPKAVHEVDPKTGLLLKDGKGKPKALKELRTYVDNISMLSKEQSKGYADPNLVYKLRDSKTFAFGIEDLFELNK</sequence>
<dbReference type="RefSeq" id="WP_013456239.1">
    <property type="nucleotide sequence ID" value="NC_014760.1"/>
</dbReference>
<organism evidence="1 2">
    <name type="scientific">Mycoplasmopsis bovis (strain ATCC 25523 / DSM 22781 / NCTC 10131 / PG45)</name>
    <name type="common">Mycoplasma bovis</name>
    <dbReference type="NCBI Taxonomy" id="289397"/>
    <lineage>
        <taxon>Bacteria</taxon>
        <taxon>Bacillati</taxon>
        <taxon>Mycoplasmatota</taxon>
        <taxon>Mycoplasmoidales</taxon>
        <taxon>Metamycoplasmataceae</taxon>
        <taxon>Mycoplasmopsis</taxon>
    </lineage>
</organism>
<accession>A0A454APM8</accession>
<protein>
    <submittedName>
        <fullName evidence="1">Putative lipoprotein</fullName>
    </submittedName>
</protein>
<dbReference type="EMBL" id="CP002188">
    <property type="protein sequence ID" value="ADR25012.1"/>
    <property type="molecule type" value="Genomic_DNA"/>
</dbReference>
<dbReference type="InterPro" id="IPR011055">
    <property type="entry name" value="Dup_hybrid_motif"/>
</dbReference>
<gene>
    <name evidence="1" type="ordered locus">MBOVPG45_0320</name>
</gene>
<keyword evidence="1" id="KW-0449">Lipoprotein</keyword>
<dbReference type="Proteomes" id="UP000008713">
    <property type="component" value="Chromosome"/>
</dbReference>
<name>A0A454APM8_MYCBG</name>
<dbReference type="Gene3D" id="2.70.70.10">
    <property type="entry name" value="Glucose Permease (Domain IIA)"/>
    <property type="match status" value="1"/>
</dbReference>
<evidence type="ECO:0000313" key="2">
    <source>
        <dbReference type="Proteomes" id="UP000008713"/>
    </source>
</evidence>
<dbReference type="KEGG" id="mbv:MBOVPG45_0320"/>
<dbReference type="GeneID" id="31507675"/>
<evidence type="ECO:0000313" key="1">
    <source>
        <dbReference type="EMBL" id="ADR25012.1"/>
    </source>
</evidence>
<reference evidence="1 2" key="1">
    <citation type="journal article" date="2011" name="Infect. Immun.">
        <title>Complete genome sequence of Mycoplasma bovis type strain PG45 (ATCC 25523).</title>
        <authorList>
            <person name="Wise K.S."/>
            <person name="Calcutt M.J."/>
            <person name="Foecking M.F."/>
            <person name="Roske K."/>
            <person name="Madupu R."/>
            <person name="Methe B.A."/>
        </authorList>
    </citation>
    <scope>NUCLEOTIDE SEQUENCE [LARGE SCALE GENOMIC DNA]</scope>
    <source>
        <strain evidence="2">ATCC 25523 / DSM 22781 / NCTC 10131 / PG45</strain>
    </source>
</reference>
<dbReference type="AlphaFoldDB" id="A0A454APM8"/>